<dbReference type="FunFam" id="3.40.630.30:FF:000165">
    <property type="entry name" value="IAA acetyltransferase"/>
    <property type="match status" value="1"/>
</dbReference>
<dbReference type="Proteomes" id="UP000593890">
    <property type="component" value="Chromosome"/>
</dbReference>
<dbReference type="AlphaFoldDB" id="A0A7I8D229"/>
<dbReference type="CDD" id="cd04301">
    <property type="entry name" value="NAT_SF"/>
    <property type="match status" value="1"/>
</dbReference>
<evidence type="ECO:0000313" key="5">
    <source>
        <dbReference type="Proteomes" id="UP000593890"/>
    </source>
</evidence>
<reference evidence="5" key="1">
    <citation type="submission" date="2020-07" db="EMBL/GenBank/DDBJ databases">
        <title>Complete genome sequencing of Clostridia bacterium strain 12CBH8.</title>
        <authorList>
            <person name="Sakamoto M."/>
            <person name="Murakami T."/>
            <person name="Mori H."/>
        </authorList>
    </citation>
    <scope>NUCLEOTIDE SEQUENCE [LARGE SCALE GENOMIC DNA]</scope>
    <source>
        <strain evidence="5">12CBH8</strain>
    </source>
</reference>
<evidence type="ECO:0000256" key="1">
    <source>
        <dbReference type="ARBA" id="ARBA00022679"/>
    </source>
</evidence>
<dbReference type="RefSeq" id="WP_215533559.1">
    <property type="nucleotide sequence ID" value="NZ_AP023321.1"/>
</dbReference>
<sequence>MQIKPILHNKKDYLDLLLLADEQEDMIDRYLDRGEMFALSHQGEVVCVCVMTREDDGMYEIKNIATHPDHQRKGYGRCMIQFVLSHYKQDGKTLLVGTGDSPLTIPFYERCGFSMSHRVKDFFTQNYDHPIYEDGVLLRDMVYLKREF</sequence>
<evidence type="ECO:0000256" key="2">
    <source>
        <dbReference type="ARBA" id="ARBA00023315"/>
    </source>
</evidence>
<gene>
    <name evidence="4" type="ORF">C12CBH8_06940</name>
</gene>
<dbReference type="PANTHER" id="PTHR43420:SF47">
    <property type="entry name" value="N-ACETYLTRANSFERASE DOMAIN-CONTAINING PROTEIN"/>
    <property type="match status" value="1"/>
</dbReference>
<evidence type="ECO:0000259" key="3">
    <source>
        <dbReference type="PROSITE" id="PS51186"/>
    </source>
</evidence>
<dbReference type="InterPro" id="IPR016181">
    <property type="entry name" value="Acyl_CoA_acyltransferase"/>
</dbReference>
<dbReference type="PANTHER" id="PTHR43420">
    <property type="entry name" value="ACETYLTRANSFERASE"/>
    <property type="match status" value="1"/>
</dbReference>
<dbReference type="KEGG" id="sman:C12CBH8_06940"/>
<dbReference type="InterPro" id="IPR000182">
    <property type="entry name" value="GNAT_dom"/>
</dbReference>
<keyword evidence="1 4" id="KW-0808">Transferase</keyword>
<protein>
    <submittedName>
        <fullName evidence="4">N-acetyltransferase</fullName>
    </submittedName>
</protein>
<name>A0A7I8D229_9FIRM</name>
<proteinExistence type="predicted"/>
<keyword evidence="2" id="KW-0012">Acyltransferase</keyword>
<dbReference type="Gene3D" id="3.40.630.30">
    <property type="match status" value="1"/>
</dbReference>
<dbReference type="SUPFAM" id="SSF55729">
    <property type="entry name" value="Acyl-CoA N-acyltransferases (Nat)"/>
    <property type="match status" value="1"/>
</dbReference>
<accession>A0A7I8D229</accession>
<feature type="domain" description="N-acetyltransferase" evidence="3">
    <location>
        <begin position="1"/>
        <end position="143"/>
    </location>
</feature>
<dbReference type="GO" id="GO:0016747">
    <property type="term" value="F:acyltransferase activity, transferring groups other than amino-acyl groups"/>
    <property type="evidence" value="ECO:0007669"/>
    <property type="project" value="InterPro"/>
</dbReference>
<evidence type="ECO:0000313" key="4">
    <source>
        <dbReference type="EMBL" id="BCI60055.1"/>
    </source>
</evidence>
<dbReference type="PROSITE" id="PS51186">
    <property type="entry name" value="GNAT"/>
    <property type="match status" value="1"/>
</dbReference>
<dbReference type="EMBL" id="AP023321">
    <property type="protein sequence ID" value="BCI60055.1"/>
    <property type="molecule type" value="Genomic_DNA"/>
</dbReference>
<keyword evidence="5" id="KW-1185">Reference proteome</keyword>
<dbReference type="InterPro" id="IPR050680">
    <property type="entry name" value="YpeA/RimI_acetyltransf"/>
</dbReference>
<dbReference type="Pfam" id="PF13508">
    <property type="entry name" value="Acetyltransf_7"/>
    <property type="match status" value="1"/>
</dbReference>
<organism evidence="4 5">
    <name type="scientific">Solibaculum mannosilyticum</name>
    <dbReference type="NCBI Taxonomy" id="2780922"/>
    <lineage>
        <taxon>Bacteria</taxon>
        <taxon>Bacillati</taxon>
        <taxon>Bacillota</taxon>
        <taxon>Clostridia</taxon>
        <taxon>Eubacteriales</taxon>
        <taxon>Oscillospiraceae</taxon>
        <taxon>Solibaculum</taxon>
    </lineage>
</organism>